<organism evidence="4 5">
    <name type="scientific">Niveispirillum cyanobacteriorum</name>
    <dbReference type="NCBI Taxonomy" id="1612173"/>
    <lineage>
        <taxon>Bacteria</taxon>
        <taxon>Pseudomonadati</taxon>
        <taxon>Pseudomonadota</taxon>
        <taxon>Alphaproteobacteria</taxon>
        <taxon>Rhodospirillales</taxon>
        <taxon>Azospirillaceae</taxon>
        <taxon>Niveispirillum</taxon>
    </lineage>
</organism>
<name>A0A2K9NG16_9PROT</name>
<reference evidence="4 5" key="1">
    <citation type="submission" date="2017-12" db="EMBL/GenBank/DDBJ databases">
        <title>Genomes of bacteria within cyanobacterial aggregates.</title>
        <authorList>
            <person name="Cai H."/>
        </authorList>
    </citation>
    <scope>NUCLEOTIDE SEQUENCE [LARGE SCALE GENOMIC DNA]</scope>
    <source>
        <strain evidence="4 5">TH16</strain>
    </source>
</reference>
<evidence type="ECO:0000313" key="5">
    <source>
        <dbReference type="Proteomes" id="UP000234752"/>
    </source>
</evidence>
<keyword evidence="1" id="KW-0547">Nucleotide-binding</keyword>
<dbReference type="PANTHER" id="PTHR16305:SF35">
    <property type="entry name" value="TRANSCRIPTIONAL ACTIVATOR DOMAIN"/>
    <property type="match status" value="1"/>
</dbReference>
<dbReference type="Gene3D" id="1.25.40.10">
    <property type="entry name" value="Tetratricopeptide repeat domain"/>
    <property type="match status" value="1"/>
</dbReference>
<proteinExistence type="predicted"/>
<evidence type="ECO:0000256" key="1">
    <source>
        <dbReference type="ARBA" id="ARBA00022741"/>
    </source>
</evidence>
<dbReference type="KEGG" id="ncb:C0V82_16585"/>
<dbReference type="EMBL" id="CP025612">
    <property type="protein sequence ID" value="AUN32041.1"/>
    <property type="molecule type" value="Genomic_DNA"/>
</dbReference>
<dbReference type="Gene3D" id="3.30.70.1230">
    <property type="entry name" value="Nucleotide cyclase"/>
    <property type="match status" value="1"/>
</dbReference>
<dbReference type="Proteomes" id="UP000234752">
    <property type="component" value="Chromosome eg_2"/>
</dbReference>
<dbReference type="InterPro" id="IPR027417">
    <property type="entry name" value="P-loop_NTPase"/>
</dbReference>
<dbReference type="SUPFAM" id="SSF52540">
    <property type="entry name" value="P-loop containing nucleoside triphosphate hydrolases"/>
    <property type="match status" value="1"/>
</dbReference>
<dbReference type="InterPro" id="IPR029787">
    <property type="entry name" value="Nucleotide_cyclase"/>
</dbReference>
<dbReference type="GO" id="GO:0004016">
    <property type="term" value="F:adenylate cyclase activity"/>
    <property type="evidence" value="ECO:0007669"/>
    <property type="project" value="TreeGrafter"/>
</dbReference>
<evidence type="ECO:0000259" key="3">
    <source>
        <dbReference type="PROSITE" id="PS50125"/>
    </source>
</evidence>
<dbReference type="SMART" id="SM00044">
    <property type="entry name" value="CYCc"/>
    <property type="match status" value="1"/>
</dbReference>
<feature type="domain" description="Guanylate cyclase" evidence="3">
    <location>
        <begin position="36"/>
        <end position="158"/>
    </location>
</feature>
<keyword evidence="2" id="KW-0067">ATP-binding</keyword>
<dbReference type="SUPFAM" id="SSF55073">
    <property type="entry name" value="Nucleotide cyclase"/>
    <property type="match status" value="1"/>
</dbReference>
<dbReference type="AlphaFoldDB" id="A0A2K9NG16"/>
<dbReference type="PROSITE" id="PS50125">
    <property type="entry name" value="GUANYLATE_CYCLASE_2"/>
    <property type="match status" value="1"/>
</dbReference>
<dbReference type="Pfam" id="PF00211">
    <property type="entry name" value="Guanylate_cyc"/>
    <property type="match status" value="1"/>
</dbReference>
<keyword evidence="5" id="KW-1185">Reference proteome</keyword>
<dbReference type="InterPro" id="IPR001054">
    <property type="entry name" value="A/G_cyclase"/>
</dbReference>
<dbReference type="GO" id="GO:0005524">
    <property type="term" value="F:ATP binding"/>
    <property type="evidence" value="ECO:0007669"/>
    <property type="project" value="UniProtKB-KW"/>
</dbReference>
<dbReference type="PANTHER" id="PTHR16305">
    <property type="entry name" value="TESTICULAR SOLUBLE ADENYLYL CYCLASE"/>
    <property type="match status" value="1"/>
</dbReference>
<accession>A0A2K9NG16</accession>
<sequence length="982" mass="105225">MSVAGVESVIDTHDGMMASFGFARPALARADRRMVTAFFCDIVESSKLVIPQDPEDAYDQLSGMIDIMRRHVLAFGGTVCQTLGDGIYAVFGAPVSQENHAIRACYAADAILREVARGGRAVRIGICSGEVLWDHMAVGRQSANPATGPAIHIAAKMQQSAPPNGARLADCTARLISDWVETRPAMLLALGGDEPTQSHEFLGLRARRRQYDDCLPLVGRESIRKQLGAAMAALDGDHRTPFSAHLVQGAAGLGKTRLMRALSDMARSRGLRVIEWQVPAVEPVGAPSPLHQLVVELLDGPLPRTAGGIAAMLRAAGASLEEADALVGVLLPSNEESRGGASAILALAVGAVVALARSAAGRHPLALLVEDAHWADTAVQATLSALLQQVPAETRMVLVLSSREEGLAPCIGSQANLQKYPLSPLAASEVNSLLDMWMGPSSALEAIKADLSRRARGNPFFMVECIRVLMMNGALLGDVGAMLPGPSPKIPLPDTVHALLAARIDMLDDEARRLLRTASVVGPTFDVAVLSALVTNGAVEDRLQELIRLGFIDETRLLPRQECSFHHALLHEAVYGGITRRDRQQQHAALARLLADAEFQQLPGRLAAQARHAAHGGLWHMAVQAGRAAAQDALSRSLAVEAVSLLSIAVDANEKLEDTHEVMLDGIDLRLALARAAMPAGDGGRALLALDRAVVLARAAGDEPRALAGMVQQINHERVYGRLDQAVALTETVIAYSGGITRAHPELLIIAAACHLDDSAAEQALTLLDMAERPDAWVNHERRLYLTLDTGMVIAGKRASCLSLLGRDAEAEVFIQKALQEAQASTHPFDRIYARLDVAEVRMRQRRFGDVLAYSSEALNISRVTGSALFDAINLARRGLALAYLGRVAGGLADIDRGLRLAQSKGAAMHAAWARHARMLALALAGRMDEAMRERQELARTVQERGYGLLRRSMPDEATLRAMTHHLPSNSLGMAGRSMLLH</sequence>
<dbReference type="Pfam" id="PF13191">
    <property type="entry name" value="AAA_16"/>
    <property type="match status" value="1"/>
</dbReference>
<evidence type="ECO:0000313" key="4">
    <source>
        <dbReference type="EMBL" id="AUN32041.1"/>
    </source>
</evidence>
<dbReference type="CDD" id="cd07302">
    <property type="entry name" value="CHD"/>
    <property type="match status" value="1"/>
</dbReference>
<protein>
    <recommendedName>
        <fullName evidence="3">Guanylate cyclase domain-containing protein</fullName>
    </recommendedName>
</protein>
<dbReference type="GO" id="GO:0005737">
    <property type="term" value="C:cytoplasm"/>
    <property type="evidence" value="ECO:0007669"/>
    <property type="project" value="TreeGrafter"/>
</dbReference>
<dbReference type="GO" id="GO:0009190">
    <property type="term" value="P:cyclic nucleotide biosynthetic process"/>
    <property type="evidence" value="ECO:0007669"/>
    <property type="project" value="InterPro"/>
</dbReference>
<dbReference type="InterPro" id="IPR041664">
    <property type="entry name" value="AAA_16"/>
</dbReference>
<dbReference type="GO" id="GO:0035556">
    <property type="term" value="P:intracellular signal transduction"/>
    <property type="evidence" value="ECO:0007669"/>
    <property type="project" value="InterPro"/>
</dbReference>
<dbReference type="SUPFAM" id="SSF48452">
    <property type="entry name" value="TPR-like"/>
    <property type="match status" value="1"/>
</dbReference>
<evidence type="ECO:0000256" key="2">
    <source>
        <dbReference type="ARBA" id="ARBA00022840"/>
    </source>
</evidence>
<dbReference type="InterPro" id="IPR011990">
    <property type="entry name" value="TPR-like_helical_dom_sf"/>
</dbReference>
<gene>
    <name evidence="4" type="ORF">C0V82_16585</name>
</gene>